<sequence>SFFRSTIKSPIFVLWPVRCRRGSVAPRLTVTARAVEDGSSGSCILRFDPNLIAKKGVSRVNRSQRVPKASREMVDEPEESALTAEFTELIITVIEIHIKKFLPEEYSRIEIYASRLPLNERSPAYPFGGYVINLRVCTEGHQDDIDHEMCVSVGGEIALFEEGLVFRTRQWDALIFHSRDSTHFNLHVKGTRISIVLQSNKHGKKWVENKNNWVQSSY</sequence>
<evidence type="ECO:0000313" key="2">
    <source>
        <dbReference type="Proteomes" id="UP001362999"/>
    </source>
</evidence>
<keyword evidence="2" id="KW-1185">Reference proteome</keyword>
<comment type="caution">
    <text evidence="1">The sequence shown here is derived from an EMBL/GenBank/DDBJ whole genome shotgun (WGS) entry which is preliminary data.</text>
</comment>
<gene>
    <name evidence="1" type="ORF">R3P38DRAFT_3511953</name>
</gene>
<feature type="non-terminal residue" evidence="1">
    <location>
        <position position="218"/>
    </location>
</feature>
<dbReference type="AlphaFoldDB" id="A0AAV9Z105"/>
<accession>A0AAV9Z105</accession>
<protein>
    <recommendedName>
        <fullName evidence="3">Galectin</fullName>
    </recommendedName>
</protein>
<feature type="non-terminal residue" evidence="1">
    <location>
        <position position="1"/>
    </location>
</feature>
<organism evidence="1 2">
    <name type="scientific">Favolaschia claudopus</name>
    <dbReference type="NCBI Taxonomy" id="2862362"/>
    <lineage>
        <taxon>Eukaryota</taxon>
        <taxon>Fungi</taxon>
        <taxon>Dikarya</taxon>
        <taxon>Basidiomycota</taxon>
        <taxon>Agaricomycotina</taxon>
        <taxon>Agaricomycetes</taxon>
        <taxon>Agaricomycetidae</taxon>
        <taxon>Agaricales</taxon>
        <taxon>Marasmiineae</taxon>
        <taxon>Mycenaceae</taxon>
        <taxon>Favolaschia</taxon>
    </lineage>
</organism>
<dbReference type="EMBL" id="JAWWNJ010000254">
    <property type="protein sequence ID" value="KAK6966850.1"/>
    <property type="molecule type" value="Genomic_DNA"/>
</dbReference>
<dbReference type="Gene3D" id="3.60.130.30">
    <property type="match status" value="1"/>
</dbReference>
<dbReference type="Proteomes" id="UP001362999">
    <property type="component" value="Unassembled WGS sequence"/>
</dbReference>
<proteinExistence type="predicted"/>
<evidence type="ECO:0000313" key="1">
    <source>
        <dbReference type="EMBL" id="KAK6966850.1"/>
    </source>
</evidence>
<evidence type="ECO:0008006" key="3">
    <source>
        <dbReference type="Google" id="ProtNLM"/>
    </source>
</evidence>
<reference evidence="1 2" key="1">
    <citation type="journal article" date="2024" name="J Genomics">
        <title>Draft genome sequencing and assembly of Favolaschia claudopus CIRM-BRFM 2984 isolated from oak limbs.</title>
        <authorList>
            <person name="Navarro D."/>
            <person name="Drula E."/>
            <person name="Chaduli D."/>
            <person name="Cazenave R."/>
            <person name="Ahrendt S."/>
            <person name="Wang J."/>
            <person name="Lipzen A."/>
            <person name="Daum C."/>
            <person name="Barry K."/>
            <person name="Grigoriev I.V."/>
            <person name="Favel A."/>
            <person name="Rosso M.N."/>
            <person name="Martin F."/>
        </authorList>
    </citation>
    <scope>NUCLEOTIDE SEQUENCE [LARGE SCALE GENOMIC DNA]</scope>
    <source>
        <strain evidence="1 2">CIRM-BRFM 2984</strain>
    </source>
</reference>
<name>A0AAV9Z105_9AGAR</name>